<gene>
    <name evidence="7" type="ORF">FHX52_0235</name>
</gene>
<evidence type="ECO:0000256" key="1">
    <source>
        <dbReference type="ARBA" id="ARBA00001974"/>
    </source>
</evidence>
<feature type="domain" description="FAD/NAD(P)-binding" evidence="5">
    <location>
        <begin position="6"/>
        <end position="309"/>
    </location>
</feature>
<dbReference type="Pfam" id="PF07992">
    <property type="entry name" value="Pyr_redox_2"/>
    <property type="match status" value="1"/>
</dbReference>
<keyword evidence="2" id="KW-0285">Flavoprotein</keyword>
<comment type="caution">
    <text evidence="7">The sequence shown here is derived from an EMBL/GenBank/DDBJ whole genome shotgun (WGS) entry which is preliminary data.</text>
</comment>
<dbReference type="PRINTS" id="PR00411">
    <property type="entry name" value="PNDRDTASEI"/>
</dbReference>
<dbReference type="InterPro" id="IPR023753">
    <property type="entry name" value="FAD/NAD-binding_dom"/>
</dbReference>
<evidence type="ECO:0000256" key="4">
    <source>
        <dbReference type="ARBA" id="ARBA00023002"/>
    </source>
</evidence>
<evidence type="ECO:0000313" key="7">
    <source>
        <dbReference type="EMBL" id="TQN47142.1"/>
    </source>
</evidence>
<evidence type="ECO:0000259" key="5">
    <source>
        <dbReference type="Pfam" id="PF07992"/>
    </source>
</evidence>
<accession>A0A543PSU0</accession>
<dbReference type="AlphaFoldDB" id="A0A543PSU0"/>
<protein>
    <submittedName>
        <fullName evidence="7">NAD/ferredoxin-dependent reductase-like protein</fullName>
    </submittedName>
</protein>
<dbReference type="Pfam" id="PF14759">
    <property type="entry name" value="Reductase_C"/>
    <property type="match status" value="1"/>
</dbReference>
<evidence type="ECO:0000313" key="8">
    <source>
        <dbReference type="Proteomes" id="UP000320085"/>
    </source>
</evidence>
<dbReference type="SUPFAM" id="SSF51905">
    <property type="entry name" value="FAD/NAD(P)-binding domain"/>
    <property type="match status" value="2"/>
</dbReference>
<sequence>MTAPATLVVGAGQAGISLVAELRALGHDEPVVLVGDEDEPPYERPPLSKSYLRGEHDRSSLTLRDAAWCADHGVELVMGDAVVSIERDHRGGRATTQSGRHLDFARLALTTGAFEAALPVEGAELDRVLTLRTLHDADVLAAALRGSRDVVVVGGGFIGLEVAASARQMGATVTVVEAADRLLARSVTPVLSDFYLAAHERRGTRVLLGTTAVRIHGTADRAEAVVLDDGRELRTDLVVVGIGALPRTDLAVGLGLEVEPRGIVVDRRALTSDGVTVAAGDCTVGPNPFTRGRPGRLRLESVAHATDQARVAAATLLGHETAYASVPWFWSDQGDLRLQIAGLPHGADQLVIRGELGSESFSLLSYREGLLIAIEAVGASADYVVVKRALERGMTIPANLAGDSTLPLRRGLQTAVTSTSDTANDRPPSAPRS</sequence>
<dbReference type="GO" id="GO:0016651">
    <property type="term" value="F:oxidoreductase activity, acting on NAD(P)H"/>
    <property type="evidence" value="ECO:0007669"/>
    <property type="project" value="TreeGrafter"/>
</dbReference>
<dbReference type="SUPFAM" id="SSF55424">
    <property type="entry name" value="FAD/NAD-linked reductases, dimerisation (C-terminal) domain"/>
    <property type="match status" value="1"/>
</dbReference>
<dbReference type="InterPro" id="IPR036188">
    <property type="entry name" value="FAD/NAD-bd_sf"/>
</dbReference>
<evidence type="ECO:0000256" key="3">
    <source>
        <dbReference type="ARBA" id="ARBA00022827"/>
    </source>
</evidence>
<organism evidence="7 8">
    <name type="scientific">Humibacillus xanthopallidus</name>
    <dbReference type="NCBI Taxonomy" id="412689"/>
    <lineage>
        <taxon>Bacteria</taxon>
        <taxon>Bacillati</taxon>
        <taxon>Actinomycetota</taxon>
        <taxon>Actinomycetes</taxon>
        <taxon>Micrococcales</taxon>
        <taxon>Intrasporangiaceae</taxon>
        <taxon>Humibacillus</taxon>
    </lineage>
</organism>
<evidence type="ECO:0000259" key="6">
    <source>
        <dbReference type="Pfam" id="PF14759"/>
    </source>
</evidence>
<dbReference type="OrthoDB" id="1145at2"/>
<comment type="cofactor">
    <cofactor evidence="1">
        <name>FAD</name>
        <dbReference type="ChEBI" id="CHEBI:57692"/>
    </cofactor>
</comment>
<keyword evidence="3" id="KW-0274">FAD</keyword>
<proteinExistence type="predicted"/>
<dbReference type="PANTHER" id="PTHR43557">
    <property type="entry name" value="APOPTOSIS-INDUCING FACTOR 1"/>
    <property type="match status" value="1"/>
</dbReference>
<dbReference type="Gene3D" id="3.50.50.60">
    <property type="entry name" value="FAD/NAD(P)-binding domain"/>
    <property type="match status" value="2"/>
</dbReference>
<dbReference type="Proteomes" id="UP000320085">
    <property type="component" value="Unassembled WGS sequence"/>
</dbReference>
<dbReference type="PANTHER" id="PTHR43557:SF2">
    <property type="entry name" value="RIESKE DOMAIN-CONTAINING PROTEIN-RELATED"/>
    <property type="match status" value="1"/>
</dbReference>
<dbReference type="InterPro" id="IPR016156">
    <property type="entry name" value="FAD/NAD-linked_Rdtase_dimer_sf"/>
</dbReference>
<dbReference type="Gene3D" id="3.30.390.30">
    <property type="match status" value="1"/>
</dbReference>
<dbReference type="RefSeq" id="WP_141819171.1">
    <property type="nucleotide sequence ID" value="NZ_BAAAQC010000005.1"/>
</dbReference>
<keyword evidence="4" id="KW-0560">Oxidoreductase</keyword>
<dbReference type="GO" id="GO:0005737">
    <property type="term" value="C:cytoplasm"/>
    <property type="evidence" value="ECO:0007669"/>
    <property type="project" value="TreeGrafter"/>
</dbReference>
<dbReference type="InterPro" id="IPR050446">
    <property type="entry name" value="FAD-oxidoreductase/Apoptosis"/>
</dbReference>
<feature type="domain" description="Reductase C-terminal" evidence="6">
    <location>
        <begin position="328"/>
        <end position="410"/>
    </location>
</feature>
<dbReference type="PRINTS" id="PR00368">
    <property type="entry name" value="FADPNR"/>
</dbReference>
<name>A0A543PSU0_9MICO</name>
<evidence type="ECO:0000256" key="2">
    <source>
        <dbReference type="ARBA" id="ARBA00022630"/>
    </source>
</evidence>
<reference evidence="7 8" key="1">
    <citation type="submission" date="2019-06" db="EMBL/GenBank/DDBJ databases">
        <title>Sequencing the genomes of 1000 actinobacteria strains.</title>
        <authorList>
            <person name="Klenk H.-P."/>
        </authorList>
    </citation>
    <scope>NUCLEOTIDE SEQUENCE [LARGE SCALE GENOMIC DNA]</scope>
    <source>
        <strain evidence="7 8">DSM 21776</strain>
    </source>
</reference>
<dbReference type="EMBL" id="VFQF01000001">
    <property type="protein sequence ID" value="TQN47142.1"/>
    <property type="molecule type" value="Genomic_DNA"/>
</dbReference>
<dbReference type="InterPro" id="IPR028202">
    <property type="entry name" value="Reductase_C"/>
</dbReference>